<dbReference type="InterPro" id="IPR035897">
    <property type="entry name" value="Toll_tir_struct_dom_sf"/>
</dbReference>
<evidence type="ECO:0000313" key="3">
    <source>
        <dbReference type="Proteomes" id="UP000003081"/>
    </source>
</evidence>
<dbReference type="GO" id="GO:0007165">
    <property type="term" value="P:signal transduction"/>
    <property type="evidence" value="ECO:0007669"/>
    <property type="project" value="InterPro"/>
</dbReference>
<dbReference type="SUPFAM" id="SSF52200">
    <property type="entry name" value="Toll/Interleukin receptor TIR domain"/>
    <property type="match status" value="1"/>
</dbReference>
<dbReference type="Pfam" id="PF13676">
    <property type="entry name" value="TIR_2"/>
    <property type="match status" value="1"/>
</dbReference>
<dbReference type="RefSeq" id="WP_003408587.1">
    <property type="nucleotide sequence ID" value="NZ_ACOM01000005.1"/>
</dbReference>
<dbReference type="HOGENOM" id="CLU_059381_0_0_9"/>
<name>C4IHB1_CLOBU</name>
<reference evidence="2 3" key="1">
    <citation type="submission" date="2009-08" db="EMBL/GenBank/DDBJ databases">
        <authorList>
            <person name="Shrivastava S."/>
            <person name="Brinkac L.B."/>
            <person name="Brown J.L."/>
            <person name="Bruce D.B."/>
            <person name="Detter C."/>
            <person name="Green L.D."/>
            <person name="Munk C.A."/>
            <person name="Rogers Y.C."/>
            <person name="Tapia R."/>
            <person name="Sims D.R."/>
            <person name="Smith L.A."/>
            <person name="Smith T.J."/>
            <person name="Sutton G."/>
            <person name="Brettin T."/>
        </authorList>
    </citation>
    <scope>NUCLEOTIDE SEQUENCE [LARGE SCALE GENOMIC DNA]</scope>
    <source>
        <strain evidence="3">E4 str. BoNT E BL5262</strain>
    </source>
</reference>
<evidence type="ECO:0000259" key="1">
    <source>
        <dbReference type="PROSITE" id="PS50104"/>
    </source>
</evidence>
<proteinExistence type="predicted"/>
<comment type="caution">
    <text evidence="2">The sequence shown here is derived from an EMBL/GenBank/DDBJ whole genome shotgun (WGS) entry which is preliminary data.</text>
</comment>
<feature type="domain" description="TIR" evidence="1">
    <location>
        <begin position="254"/>
        <end position="377"/>
    </location>
</feature>
<dbReference type="Proteomes" id="UP000003081">
    <property type="component" value="Unassembled WGS sequence"/>
</dbReference>
<dbReference type="eggNOG" id="ENOG50313WY">
    <property type="taxonomic scope" value="Bacteria"/>
</dbReference>
<sequence length="377" mass="45594">MPGITKRKYVGEIMRFNKQLKRPLKLILEVLPYAYDENVIINLFKELYPYEWKTINERYKEYKEKDKFLIKVGKKERYRPLSPKKYLLSLPQIKYKLSYKAKQSHKNHFNEQQQLKELEELKNKRLKVIKNKEQKIHNSMELMQNVEPLYIDLFITAYHKKGITIEGKMEIFKELQKYECEKSLKFFYKLNDSERNSQIRNMAFKHLQNSGHYCKLRKSFKGKKKEYMLEKTEFNMTPADLVKRIENNTVQNRKSYDVFISHSSKDSSIVKKVIKALNKQGLTCYCDWTSDNDFLKRNMVSDFTKEVLKKRLQQSKKLLLVKSDRAINSWWVNFEIQYFEKLSKPLYYINLDNQGVFNEEGFKKVKYDLKKYEIEKI</sequence>
<dbReference type="Gene3D" id="3.40.50.10140">
    <property type="entry name" value="Toll/interleukin-1 receptor homology (TIR) domain"/>
    <property type="match status" value="1"/>
</dbReference>
<dbReference type="AlphaFoldDB" id="C4IHB1"/>
<organism evidence="2 3">
    <name type="scientific">Clostridium butyricum E4 str. BoNT E BL5262</name>
    <dbReference type="NCBI Taxonomy" id="632245"/>
    <lineage>
        <taxon>Bacteria</taxon>
        <taxon>Bacillati</taxon>
        <taxon>Bacillota</taxon>
        <taxon>Clostridia</taxon>
        <taxon>Eubacteriales</taxon>
        <taxon>Clostridiaceae</taxon>
        <taxon>Clostridium</taxon>
    </lineage>
</organism>
<accession>C4IHB1</accession>
<dbReference type="EMBL" id="ACOM01000005">
    <property type="protein sequence ID" value="EEP53473.1"/>
    <property type="molecule type" value="Genomic_DNA"/>
</dbReference>
<dbReference type="PROSITE" id="PS50104">
    <property type="entry name" value="TIR"/>
    <property type="match status" value="1"/>
</dbReference>
<keyword evidence="3" id="KW-1185">Reference proteome</keyword>
<dbReference type="InterPro" id="IPR000157">
    <property type="entry name" value="TIR_dom"/>
</dbReference>
<gene>
    <name evidence="2" type="ORF">CLP_3071</name>
</gene>
<protein>
    <recommendedName>
        <fullName evidence="1">TIR domain-containing protein</fullName>
    </recommendedName>
</protein>
<evidence type="ECO:0000313" key="2">
    <source>
        <dbReference type="EMBL" id="EEP53473.1"/>
    </source>
</evidence>